<proteinExistence type="predicted"/>
<name>A0ABW0RVW6_9BURK</name>
<dbReference type="SUPFAM" id="SSF56281">
    <property type="entry name" value="Metallo-hydrolase/oxidoreductase"/>
    <property type="match status" value="1"/>
</dbReference>
<dbReference type="PANTHER" id="PTHR43546:SF7">
    <property type="entry name" value="METALLO-BETA-LACTAMASE DOMAIN-CONTAINING PROTEIN"/>
    <property type="match status" value="1"/>
</dbReference>
<keyword evidence="1" id="KW-0732">Signal</keyword>
<feature type="chain" id="PRO_5046124838" evidence="1">
    <location>
        <begin position="33"/>
        <end position="328"/>
    </location>
</feature>
<dbReference type="InterPro" id="IPR001279">
    <property type="entry name" value="Metallo-B-lactamas"/>
</dbReference>
<comment type="caution">
    <text evidence="3">The sequence shown here is derived from an EMBL/GenBank/DDBJ whole genome shotgun (WGS) entry which is preliminary data.</text>
</comment>
<gene>
    <name evidence="3" type="ORF">ACFPO9_03950</name>
</gene>
<dbReference type="Gene3D" id="3.60.15.10">
    <property type="entry name" value="Ribonuclease Z/Hydroxyacylglutathione hydrolase-like"/>
    <property type="match status" value="1"/>
</dbReference>
<dbReference type="RefSeq" id="WP_379767352.1">
    <property type="nucleotide sequence ID" value="NZ_JBHSMZ010000001.1"/>
</dbReference>
<sequence length="328" mass="35558">MPFCRLTRSAAAGAAAAMLAVLTISLALPARAQQPATSTSTPDGEVFALKLPAAATPAANEASGTVQFIGTATVLIRYQGFTILTDPNFLHKGDHVHLGYGISAERLTNPAIELDKLPAIDFVVLSHMHEDHFDKLVQEKLPKDTPIVTTKESAASLEKLGFTRGIGLGKWDQVEVEKGESRMRLTAVPGRHGKAGMQALLPSVMGSMLDFGPNKAAPTYRMYISGDTLVYDDLKNIPQRFPGIDLALLHLGGTRILGVFKVTMDGKDGVQLLQIIRPQHAIPIHYNDYDVFKSPLADFAREAKAAGLEEQVSYLAHGETYSFKPRTR</sequence>
<dbReference type="Proteomes" id="UP001596086">
    <property type="component" value="Unassembled WGS sequence"/>
</dbReference>
<dbReference type="InterPro" id="IPR036866">
    <property type="entry name" value="RibonucZ/Hydroxyglut_hydro"/>
</dbReference>
<evidence type="ECO:0000313" key="4">
    <source>
        <dbReference type="Proteomes" id="UP001596086"/>
    </source>
</evidence>
<feature type="signal peptide" evidence="1">
    <location>
        <begin position="1"/>
        <end position="32"/>
    </location>
</feature>
<dbReference type="EMBL" id="JBHSMZ010000001">
    <property type="protein sequence ID" value="MFC5547665.1"/>
    <property type="molecule type" value="Genomic_DNA"/>
</dbReference>
<keyword evidence="4" id="KW-1185">Reference proteome</keyword>
<protein>
    <submittedName>
        <fullName evidence="3">MBL fold metallo-hydrolase</fullName>
    </submittedName>
</protein>
<organism evidence="3 4">
    <name type="scientific">Massilia aerilata</name>
    <dbReference type="NCBI Taxonomy" id="453817"/>
    <lineage>
        <taxon>Bacteria</taxon>
        <taxon>Pseudomonadati</taxon>
        <taxon>Pseudomonadota</taxon>
        <taxon>Betaproteobacteria</taxon>
        <taxon>Burkholderiales</taxon>
        <taxon>Oxalobacteraceae</taxon>
        <taxon>Telluria group</taxon>
        <taxon>Massilia</taxon>
    </lineage>
</organism>
<feature type="domain" description="Metallo-beta-lactamase" evidence="2">
    <location>
        <begin position="104"/>
        <end position="286"/>
    </location>
</feature>
<evidence type="ECO:0000256" key="1">
    <source>
        <dbReference type="SAM" id="SignalP"/>
    </source>
</evidence>
<reference evidence="4" key="1">
    <citation type="journal article" date="2019" name="Int. J. Syst. Evol. Microbiol.">
        <title>The Global Catalogue of Microorganisms (GCM) 10K type strain sequencing project: providing services to taxonomists for standard genome sequencing and annotation.</title>
        <authorList>
            <consortium name="The Broad Institute Genomics Platform"/>
            <consortium name="The Broad Institute Genome Sequencing Center for Infectious Disease"/>
            <person name="Wu L."/>
            <person name="Ma J."/>
        </authorList>
    </citation>
    <scope>NUCLEOTIDE SEQUENCE [LARGE SCALE GENOMIC DNA]</scope>
    <source>
        <strain evidence="4">CGMCC 4.5798</strain>
    </source>
</reference>
<dbReference type="PANTHER" id="PTHR43546">
    <property type="entry name" value="UPF0173 METAL-DEPENDENT HYDROLASE MJ1163-RELATED"/>
    <property type="match status" value="1"/>
</dbReference>
<dbReference type="InterPro" id="IPR050114">
    <property type="entry name" value="UPF0173_UPF0282_UlaG_hydrolase"/>
</dbReference>
<dbReference type="Pfam" id="PF12706">
    <property type="entry name" value="Lactamase_B_2"/>
    <property type="match status" value="1"/>
</dbReference>
<evidence type="ECO:0000259" key="2">
    <source>
        <dbReference type="Pfam" id="PF12706"/>
    </source>
</evidence>
<evidence type="ECO:0000313" key="3">
    <source>
        <dbReference type="EMBL" id="MFC5547665.1"/>
    </source>
</evidence>
<accession>A0ABW0RVW6</accession>